<keyword evidence="1" id="KW-0732">Signal</keyword>
<accession>A0ABM8DFM9</accession>
<feature type="signal peptide" evidence="1">
    <location>
        <begin position="1"/>
        <end position="23"/>
    </location>
</feature>
<proteinExistence type="predicted"/>
<gene>
    <name evidence="2" type="ORF">LA521A_25960</name>
</gene>
<dbReference type="InterPro" id="IPR021247">
    <property type="entry name" value="DUF2785"/>
</dbReference>
<dbReference type="Proteomes" id="UP001317822">
    <property type="component" value="Chromosome"/>
</dbReference>
<sequence length="300" mass="32743">MRLSPLHCLTLLAALGVATPAFAAPGCPPEGWPVERLDALRQGGFVVPDAGERATLAYALANCLASPDSHLRDELAYDALSNWMRKGELAPDTLRALRDRFYAMLGEPDPDAVAWPFAALALAEVARTDRTSPWMTPAERTAMVLRAVTYLESVRDYRGFEPGEGWRHGVAHGADWLMQLTLNPALDAPQLHRIVDAIATQAVPTAGVAYVFGEPQRLAAPIVLAAQRGVRDEAGWKDWFTALVPRLGDPSLAWKDAQWLARRHDLVAFLQAVYVEADRSSDKRTRTVLPGVVAALQAIP</sequence>
<dbReference type="EMBL" id="AP027041">
    <property type="protein sequence ID" value="BDU17395.1"/>
    <property type="molecule type" value="Genomic_DNA"/>
</dbReference>
<dbReference type="Pfam" id="PF10978">
    <property type="entry name" value="DUF2785"/>
    <property type="match status" value="1"/>
</dbReference>
<protein>
    <submittedName>
        <fullName evidence="2">DUF2785 domain-containing protein</fullName>
    </submittedName>
</protein>
<organism evidence="2 3">
    <name type="scientific">Lysobacter auxotrophicus</name>
    <dbReference type="NCBI Taxonomy" id="2992573"/>
    <lineage>
        <taxon>Bacteria</taxon>
        <taxon>Pseudomonadati</taxon>
        <taxon>Pseudomonadota</taxon>
        <taxon>Gammaproteobacteria</taxon>
        <taxon>Lysobacterales</taxon>
        <taxon>Lysobacteraceae</taxon>
        <taxon>Lysobacter</taxon>
    </lineage>
</organism>
<keyword evidence="3" id="KW-1185">Reference proteome</keyword>
<evidence type="ECO:0000313" key="3">
    <source>
        <dbReference type="Proteomes" id="UP001317822"/>
    </source>
</evidence>
<evidence type="ECO:0000256" key="1">
    <source>
        <dbReference type="SAM" id="SignalP"/>
    </source>
</evidence>
<evidence type="ECO:0000313" key="2">
    <source>
        <dbReference type="EMBL" id="BDU17395.1"/>
    </source>
</evidence>
<reference evidence="2 3" key="1">
    <citation type="journal article" date="2023" name="Int. J. Syst. Evol. Microbiol.">
        <title>Physiological and genomic analyses of cobalamin (vitamin B12)-auxotrophy of Lysobacter auxotrophicus sp. nov., a methionine-auxotrophic chitinolytic bacterium isolated from chitin-treated soil.</title>
        <authorList>
            <person name="Saito A."/>
            <person name="Dohra H."/>
            <person name="Hamada M."/>
            <person name="Moriuchi R."/>
            <person name="Kotsuchibashi Y."/>
            <person name="Mori K."/>
        </authorList>
    </citation>
    <scope>NUCLEOTIDE SEQUENCE [LARGE SCALE GENOMIC DNA]</scope>
    <source>
        <strain evidence="2 3">5-21a</strain>
    </source>
</reference>
<name>A0ABM8DFM9_9GAMM</name>
<feature type="chain" id="PRO_5046334661" evidence="1">
    <location>
        <begin position="24"/>
        <end position="300"/>
    </location>
</feature>